<proteinExistence type="predicted"/>
<evidence type="ECO:0000313" key="2">
    <source>
        <dbReference type="Proteomes" id="UP001057402"/>
    </source>
</evidence>
<gene>
    <name evidence="1" type="ORF">MLD38_030200</name>
</gene>
<keyword evidence="2" id="KW-1185">Reference proteome</keyword>
<accession>A0ACB9ML20</accession>
<protein>
    <submittedName>
        <fullName evidence="1">Uncharacterized protein</fullName>
    </submittedName>
</protein>
<comment type="caution">
    <text evidence="1">The sequence shown here is derived from an EMBL/GenBank/DDBJ whole genome shotgun (WGS) entry which is preliminary data.</text>
</comment>
<organism evidence="1 2">
    <name type="scientific">Melastoma candidum</name>
    <dbReference type="NCBI Taxonomy" id="119954"/>
    <lineage>
        <taxon>Eukaryota</taxon>
        <taxon>Viridiplantae</taxon>
        <taxon>Streptophyta</taxon>
        <taxon>Embryophyta</taxon>
        <taxon>Tracheophyta</taxon>
        <taxon>Spermatophyta</taxon>
        <taxon>Magnoliopsida</taxon>
        <taxon>eudicotyledons</taxon>
        <taxon>Gunneridae</taxon>
        <taxon>Pentapetalae</taxon>
        <taxon>rosids</taxon>
        <taxon>malvids</taxon>
        <taxon>Myrtales</taxon>
        <taxon>Melastomataceae</taxon>
        <taxon>Melastomatoideae</taxon>
        <taxon>Melastomateae</taxon>
        <taxon>Melastoma</taxon>
    </lineage>
</organism>
<reference evidence="2" key="1">
    <citation type="journal article" date="2023" name="Front. Plant Sci.">
        <title>Chromosomal-level genome assembly of Melastoma candidum provides insights into trichome evolution.</title>
        <authorList>
            <person name="Zhong Y."/>
            <person name="Wu W."/>
            <person name="Sun C."/>
            <person name="Zou P."/>
            <person name="Liu Y."/>
            <person name="Dai S."/>
            <person name="Zhou R."/>
        </authorList>
    </citation>
    <scope>NUCLEOTIDE SEQUENCE [LARGE SCALE GENOMIC DNA]</scope>
</reference>
<dbReference type="Proteomes" id="UP001057402">
    <property type="component" value="Chromosome 9"/>
</dbReference>
<dbReference type="EMBL" id="CM042888">
    <property type="protein sequence ID" value="KAI4324743.1"/>
    <property type="molecule type" value="Genomic_DNA"/>
</dbReference>
<evidence type="ECO:0000313" key="1">
    <source>
        <dbReference type="EMBL" id="KAI4324743.1"/>
    </source>
</evidence>
<sequence>MPVVKTRGLFRKSFENITELLSCRGCREHGADVANQAVRFRCRERQCECSSGRTRMEFPKEVYEEEKAVETKVAGSSERKKKQGSGRWEKGTASEGEFELARRMKELDMMDSDGDLEQVLDVEEALHYYSRLKSPVYMEIVDRFFMDMYNDFSTPPRLSPQLQQQHPSALTKHGTSSRRRLGSF</sequence>
<name>A0ACB9ML20_9MYRT</name>